<reference evidence="1" key="2">
    <citation type="journal article" date="2023" name="IMA Fungus">
        <title>Comparative genomic study of the Penicillium genus elucidates a diverse pangenome and 15 lateral gene transfer events.</title>
        <authorList>
            <person name="Petersen C."/>
            <person name="Sorensen T."/>
            <person name="Nielsen M.R."/>
            <person name="Sondergaard T.E."/>
            <person name="Sorensen J.L."/>
            <person name="Fitzpatrick D.A."/>
            <person name="Frisvad J.C."/>
            <person name="Nielsen K.L."/>
        </authorList>
    </citation>
    <scope>NUCLEOTIDE SEQUENCE</scope>
    <source>
        <strain evidence="1">IBT 17660</strain>
    </source>
</reference>
<comment type="caution">
    <text evidence="1">The sequence shown here is derived from an EMBL/GenBank/DDBJ whole genome shotgun (WGS) entry which is preliminary data.</text>
</comment>
<evidence type="ECO:0000313" key="1">
    <source>
        <dbReference type="EMBL" id="KAJ5483193.1"/>
    </source>
</evidence>
<keyword evidence="2" id="KW-1185">Reference proteome</keyword>
<protein>
    <submittedName>
        <fullName evidence="1">Uncharacterized protein</fullName>
    </submittedName>
</protein>
<dbReference type="EMBL" id="JAPWDO010000002">
    <property type="protein sequence ID" value="KAJ5483193.1"/>
    <property type="molecule type" value="Genomic_DNA"/>
</dbReference>
<proteinExistence type="predicted"/>
<accession>A0A9W9X3S7</accession>
<dbReference type="Proteomes" id="UP001147760">
    <property type="component" value="Unassembled WGS sequence"/>
</dbReference>
<dbReference type="OrthoDB" id="2322999at2759"/>
<sequence length="195" mass="21578">MAAALYNNLPTLEDAEKRFIDRGTIFSAVGSLLAQYGNLYGLCLVHAHCTLTDEERMLSRGNISQPEIFALPGNYYPERWLSSGVPYEFTTRPTVPPPAALVDEFHRLTADIGVLGLYHIGDEVHGKMIEYTEGRKNILVALSDTEESQSANHTETAWNLGKGDPVTMACMIVCDSRNTRDGSIHKRHGMAILIL</sequence>
<gene>
    <name evidence="1" type="ORF">N7530_002439</name>
</gene>
<reference evidence="1" key="1">
    <citation type="submission" date="2022-12" db="EMBL/GenBank/DDBJ databases">
        <authorList>
            <person name="Petersen C."/>
        </authorList>
    </citation>
    <scope>NUCLEOTIDE SEQUENCE</scope>
    <source>
        <strain evidence="1">IBT 17660</strain>
    </source>
</reference>
<name>A0A9W9X3S7_9EURO</name>
<dbReference type="AlphaFoldDB" id="A0A9W9X3S7"/>
<evidence type="ECO:0000313" key="2">
    <source>
        <dbReference type="Proteomes" id="UP001147760"/>
    </source>
</evidence>
<organism evidence="1 2">
    <name type="scientific">Penicillium desertorum</name>
    <dbReference type="NCBI Taxonomy" id="1303715"/>
    <lineage>
        <taxon>Eukaryota</taxon>
        <taxon>Fungi</taxon>
        <taxon>Dikarya</taxon>
        <taxon>Ascomycota</taxon>
        <taxon>Pezizomycotina</taxon>
        <taxon>Eurotiomycetes</taxon>
        <taxon>Eurotiomycetidae</taxon>
        <taxon>Eurotiales</taxon>
        <taxon>Aspergillaceae</taxon>
        <taxon>Penicillium</taxon>
    </lineage>
</organism>